<dbReference type="GO" id="GO:0005886">
    <property type="term" value="C:plasma membrane"/>
    <property type="evidence" value="ECO:0007669"/>
    <property type="project" value="TreeGrafter"/>
</dbReference>
<keyword evidence="8 9" id="KW-0472">Membrane</keyword>
<evidence type="ECO:0000313" key="11">
    <source>
        <dbReference type="EMBL" id="HIV99802.1"/>
    </source>
</evidence>
<feature type="transmembrane region" description="Helical" evidence="9">
    <location>
        <begin position="146"/>
        <end position="167"/>
    </location>
</feature>
<dbReference type="GO" id="GO:0015232">
    <property type="term" value="F:heme transmembrane transporter activity"/>
    <property type="evidence" value="ECO:0007669"/>
    <property type="project" value="InterPro"/>
</dbReference>
<evidence type="ECO:0000256" key="3">
    <source>
        <dbReference type="ARBA" id="ARBA00005840"/>
    </source>
</evidence>
<comment type="subcellular location">
    <subcellularLocation>
        <location evidence="2">Membrane</location>
        <topology evidence="2">Multi-pass membrane protein</topology>
    </subcellularLocation>
</comment>
<evidence type="ECO:0000256" key="5">
    <source>
        <dbReference type="ARBA" id="ARBA00022692"/>
    </source>
</evidence>
<proteinExistence type="inferred from homology"/>
<keyword evidence="7 9" id="KW-1133">Transmembrane helix</keyword>
<evidence type="ECO:0000313" key="12">
    <source>
        <dbReference type="Proteomes" id="UP000886752"/>
    </source>
</evidence>
<sequence length="234" mass="26600">MSLKQTLPALLALTGGLLLAASWWLIFMYAPTEAIMGAIQKIFYIHLPLSWWALLSFFLVFLCSVAYLVRPGERLDRVARACAEIGVLLTTLTLVTGMLWGRRAWGVWWTWDPRLTTALIMWFIYTAYLLLGGLNLSEQRRRMVRAVVGIVAFADVPLVFLSARLWRSIHPAVFANESGGLEPEMKLVALFSVLAMGFFWLGIVLVRCQQLKSQARMEELLYAEQNREERDGQS</sequence>
<feature type="domain" description="Cytochrome c assembly protein" evidence="10">
    <location>
        <begin position="15"/>
        <end position="169"/>
    </location>
</feature>
<evidence type="ECO:0000256" key="2">
    <source>
        <dbReference type="ARBA" id="ARBA00004141"/>
    </source>
</evidence>
<feature type="transmembrane region" description="Helical" evidence="9">
    <location>
        <begin position="115"/>
        <end position="134"/>
    </location>
</feature>
<dbReference type="PANTHER" id="PTHR30071:SF1">
    <property type="entry name" value="CYTOCHROME B_B6 PROTEIN-RELATED"/>
    <property type="match status" value="1"/>
</dbReference>
<protein>
    <recommendedName>
        <fullName evidence="4">Heme exporter protein C</fullName>
    </recommendedName>
</protein>
<dbReference type="InterPro" id="IPR003557">
    <property type="entry name" value="Cyt_c_biogenesis_CcmC"/>
</dbReference>
<name>A0A9D1PWG1_9BACT</name>
<dbReference type="EMBL" id="DXHV01000015">
    <property type="protein sequence ID" value="HIV99802.1"/>
    <property type="molecule type" value="Genomic_DNA"/>
</dbReference>
<dbReference type="GO" id="GO:0017004">
    <property type="term" value="P:cytochrome complex assembly"/>
    <property type="evidence" value="ECO:0007669"/>
    <property type="project" value="UniProtKB-KW"/>
</dbReference>
<comment type="function">
    <text evidence="1">Required for the export of heme to the periplasm for the biogenesis of c-type cytochromes.</text>
</comment>
<dbReference type="InterPro" id="IPR045062">
    <property type="entry name" value="Cyt_c_biogenesis_CcsA/CcmC"/>
</dbReference>
<evidence type="ECO:0000256" key="1">
    <source>
        <dbReference type="ARBA" id="ARBA00002442"/>
    </source>
</evidence>
<dbReference type="GO" id="GO:0020037">
    <property type="term" value="F:heme binding"/>
    <property type="evidence" value="ECO:0007669"/>
    <property type="project" value="InterPro"/>
</dbReference>
<feature type="transmembrane region" description="Helical" evidence="9">
    <location>
        <begin position="49"/>
        <end position="69"/>
    </location>
</feature>
<dbReference type="PRINTS" id="PR01386">
    <property type="entry name" value="CCMCBIOGNSIS"/>
</dbReference>
<organism evidence="11 12">
    <name type="scientific">Candidatus Desulfovibrio intestinipullorum</name>
    <dbReference type="NCBI Taxonomy" id="2838536"/>
    <lineage>
        <taxon>Bacteria</taxon>
        <taxon>Pseudomonadati</taxon>
        <taxon>Thermodesulfobacteriota</taxon>
        <taxon>Desulfovibrionia</taxon>
        <taxon>Desulfovibrionales</taxon>
        <taxon>Desulfovibrionaceae</taxon>
        <taxon>Desulfovibrio</taxon>
    </lineage>
</organism>
<reference evidence="11" key="1">
    <citation type="journal article" date="2021" name="PeerJ">
        <title>Extensive microbial diversity within the chicken gut microbiome revealed by metagenomics and culture.</title>
        <authorList>
            <person name="Gilroy R."/>
            <person name="Ravi A."/>
            <person name="Getino M."/>
            <person name="Pursley I."/>
            <person name="Horton D.L."/>
            <person name="Alikhan N.F."/>
            <person name="Baker D."/>
            <person name="Gharbi K."/>
            <person name="Hall N."/>
            <person name="Watson M."/>
            <person name="Adriaenssens E.M."/>
            <person name="Foster-Nyarko E."/>
            <person name="Jarju S."/>
            <person name="Secka A."/>
            <person name="Antonio M."/>
            <person name="Oren A."/>
            <person name="Chaudhuri R.R."/>
            <person name="La Ragione R."/>
            <person name="Hildebrand F."/>
            <person name="Pallen M.J."/>
        </authorList>
    </citation>
    <scope>NUCLEOTIDE SEQUENCE</scope>
    <source>
        <strain evidence="11">ChiHecec2B26-446</strain>
    </source>
</reference>
<feature type="transmembrane region" description="Helical" evidence="9">
    <location>
        <begin position="7"/>
        <end position="29"/>
    </location>
</feature>
<evidence type="ECO:0000259" key="10">
    <source>
        <dbReference type="Pfam" id="PF01578"/>
    </source>
</evidence>
<evidence type="ECO:0000256" key="6">
    <source>
        <dbReference type="ARBA" id="ARBA00022748"/>
    </source>
</evidence>
<accession>A0A9D1PWG1</accession>
<dbReference type="Proteomes" id="UP000886752">
    <property type="component" value="Unassembled WGS sequence"/>
</dbReference>
<comment type="caution">
    <text evidence="11">The sequence shown here is derived from an EMBL/GenBank/DDBJ whole genome shotgun (WGS) entry which is preliminary data.</text>
</comment>
<gene>
    <name evidence="11" type="primary">ccsA</name>
    <name evidence="11" type="ORF">H9894_01225</name>
</gene>
<evidence type="ECO:0000256" key="7">
    <source>
        <dbReference type="ARBA" id="ARBA00022989"/>
    </source>
</evidence>
<feature type="transmembrane region" description="Helical" evidence="9">
    <location>
        <begin position="187"/>
        <end position="206"/>
    </location>
</feature>
<feature type="transmembrane region" description="Helical" evidence="9">
    <location>
        <begin position="81"/>
        <end position="100"/>
    </location>
</feature>
<dbReference type="PANTHER" id="PTHR30071">
    <property type="entry name" value="HEME EXPORTER PROTEIN C"/>
    <property type="match status" value="1"/>
</dbReference>
<dbReference type="AlphaFoldDB" id="A0A9D1PWG1"/>
<keyword evidence="6" id="KW-0201">Cytochrome c-type biogenesis</keyword>
<dbReference type="Pfam" id="PF01578">
    <property type="entry name" value="Cytochrom_C_asm"/>
    <property type="match status" value="1"/>
</dbReference>
<dbReference type="InterPro" id="IPR002541">
    <property type="entry name" value="Cyt_c_assembly"/>
</dbReference>
<comment type="similarity">
    <text evidence="3">Belongs to the CcmC/CycZ/HelC family.</text>
</comment>
<evidence type="ECO:0000256" key="4">
    <source>
        <dbReference type="ARBA" id="ARBA00016463"/>
    </source>
</evidence>
<keyword evidence="5 9" id="KW-0812">Transmembrane</keyword>
<reference evidence="11" key="2">
    <citation type="submission" date="2021-04" db="EMBL/GenBank/DDBJ databases">
        <authorList>
            <person name="Gilroy R."/>
        </authorList>
    </citation>
    <scope>NUCLEOTIDE SEQUENCE</scope>
    <source>
        <strain evidence="11">ChiHecec2B26-446</strain>
    </source>
</reference>
<evidence type="ECO:0000256" key="8">
    <source>
        <dbReference type="ARBA" id="ARBA00023136"/>
    </source>
</evidence>
<evidence type="ECO:0000256" key="9">
    <source>
        <dbReference type="SAM" id="Phobius"/>
    </source>
</evidence>